<dbReference type="Pfam" id="PF07452">
    <property type="entry name" value="CHRD"/>
    <property type="match status" value="1"/>
</dbReference>
<reference evidence="3 4" key="1">
    <citation type="journal article" date="2004" name="Environ. Microbiol.">
        <title>Phylogeny-function analysis of (meta)genomic libraries: screening for expression of ribosomal RNA genes by large-insert library fluorescent in situ hybridization (LIL-FISH).</title>
        <authorList>
            <person name="Leveau J.H."/>
            <person name="Gerards S."/>
            <person name="de Boer W."/>
            <person name="van Veen J.A."/>
        </authorList>
    </citation>
    <scope>NUCLEOTIDE SEQUENCE [LARGE SCALE GENOMIC DNA]</scope>
    <source>
        <strain evidence="3 4">Ter331</strain>
    </source>
</reference>
<evidence type="ECO:0000259" key="2">
    <source>
        <dbReference type="SMART" id="SM00754"/>
    </source>
</evidence>
<evidence type="ECO:0000256" key="1">
    <source>
        <dbReference type="SAM" id="SignalP"/>
    </source>
</evidence>
<evidence type="ECO:0000313" key="4">
    <source>
        <dbReference type="Proteomes" id="UP000008392"/>
    </source>
</evidence>
<reference evidence="3 4" key="2">
    <citation type="journal article" date="2006" name="J. Microbiol. Methods">
        <title>Genomic flank-sequencing of plasposon insertion sites for rapid identification of functional genes.</title>
        <authorList>
            <person name="Leveau J.H."/>
            <person name="Gerards S."/>
            <person name="Fritsche K."/>
            <person name="Zondag G."/>
            <person name="van Veen J.A."/>
        </authorList>
    </citation>
    <scope>NUCLEOTIDE SEQUENCE [LARGE SCALE GENOMIC DNA]</scope>
    <source>
        <strain evidence="3 4">Ter331</strain>
    </source>
</reference>
<feature type="signal peptide" evidence="1">
    <location>
        <begin position="1"/>
        <end position="42"/>
    </location>
</feature>
<reference evidence="3 4" key="4">
    <citation type="journal article" date="2010" name="Environ. Microbiol.">
        <title>The bacterial genus Collimonas: mycophagy, weathering and other adaptive solutions to life in oligotrophic soil environments.</title>
        <authorList>
            <person name="Leveau J.H."/>
            <person name="Uroz S."/>
            <person name="de Boer W."/>
        </authorList>
    </citation>
    <scope>NUCLEOTIDE SEQUENCE [LARGE SCALE GENOMIC DNA]</scope>
    <source>
        <strain evidence="3 4">Ter331</strain>
    </source>
</reference>
<protein>
    <submittedName>
        <fullName evidence="3">CHRD domain containing protein</fullName>
    </submittedName>
</protein>
<dbReference type="AlphaFoldDB" id="G0AC08"/>
<dbReference type="EMBL" id="CP002745">
    <property type="protein sequence ID" value="AEK62205.1"/>
    <property type="molecule type" value="Genomic_DNA"/>
</dbReference>
<evidence type="ECO:0000313" key="3">
    <source>
        <dbReference type="EMBL" id="AEK62205.1"/>
    </source>
</evidence>
<keyword evidence="1" id="KW-0732">Signal</keyword>
<dbReference type="HOGENOM" id="CLU_107551_2_1_4"/>
<reference evidence="3 4" key="5">
    <citation type="journal article" date="2011" name="ISME J.">
        <title>Dual transcriptional profiling of a bacterial/fungal confrontation: Collimonas fungivorans versus Aspergillus niger.</title>
        <authorList>
            <person name="Mela F."/>
            <person name="Fritsche K."/>
            <person name="de Boer W."/>
            <person name="van Veen J.A."/>
            <person name="de Graaff L.H."/>
            <person name="van den Berg M."/>
            <person name="Leveau J.H."/>
        </authorList>
    </citation>
    <scope>NUCLEOTIDE SEQUENCE [LARGE SCALE GENOMIC DNA]</scope>
    <source>
        <strain evidence="3 4">Ter331</strain>
    </source>
</reference>
<dbReference type="KEGG" id="cfu:CFU_2378"/>
<sequence>MLAFPYNLHEGKHMTTLLKNVKPSLFASVALALLLAACSTMSADTNHSSEVTLDGAHEVPANGSSASGAGTIVVKADKSVSGSVTTRGIQGKVAHIHEGALGKNGPVLVGLTKTGDNMWSVPDGTKFTDAQYASYMAGNLYINVHSATNPGGEIRGQLLP</sequence>
<feature type="chain" id="PRO_5003396604" evidence="1">
    <location>
        <begin position="43"/>
        <end position="160"/>
    </location>
</feature>
<proteinExistence type="predicted"/>
<dbReference type="Proteomes" id="UP000008392">
    <property type="component" value="Chromosome"/>
</dbReference>
<keyword evidence="4" id="KW-1185">Reference proteome</keyword>
<dbReference type="STRING" id="1005048.CFU_2378"/>
<accession>G0AC08</accession>
<reference evidence="3 4" key="3">
    <citation type="journal article" date="2008" name="FEMS Microbiol. Ecol.">
        <title>Identification and characterization of genes underlying chitinolysis in Collimonas fungivorans Ter331.</title>
        <authorList>
            <person name="Fritsche K."/>
            <person name="de Boer W."/>
            <person name="Gerards S."/>
            <person name="van den Berg M."/>
            <person name="van Veen J.A."/>
            <person name="Leveau J.H."/>
        </authorList>
    </citation>
    <scope>NUCLEOTIDE SEQUENCE [LARGE SCALE GENOMIC DNA]</scope>
    <source>
        <strain evidence="3 4">Ter331</strain>
    </source>
</reference>
<dbReference type="SMART" id="SM00754">
    <property type="entry name" value="CHRD"/>
    <property type="match status" value="1"/>
</dbReference>
<dbReference type="InterPro" id="IPR010895">
    <property type="entry name" value="CHRD"/>
</dbReference>
<reference evidence="4" key="6">
    <citation type="submission" date="2011-05" db="EMBL/GenBank/DDBJ databases">
        <title>Complete sequence of Collimonas fungivorans Ter331.</title>
        <authorList>
            <person name="Leveau J.H."/>
        </authorList>
    </citation>
    <scope>NUCLEOTIDE SEQUENCE [LARGE SCALE GENOMIC DNA]</scope>
    <source>
        <strain evidence="4">Ter331</strain>
    </source>
</reference>
<name>G0AC08_COLFT</name>
<organism evidence="3 4">
    <name type="scientific">Collimonas fungivorans (strain Ter331)</name>
    <dbReference type="NCBI Taxonomy" id="1005048"/>
    <lineage>
        <taxon>Bacteria</taxon>
        <taxon>Pseudomonadati</taxon>
        <taxon>Pseudomonadota</taxon>
        <taxon>Betaproteobacteria</taxon>
        <taxon>Burkholderiales</taxon>
        <taxon>Oxalobacteraceae</taxon>
        <taxon>Collimonas</taxon>
    </lineage>
</organism>
<dbReference type="eggNOG" id="COG2335">
    <property type="taxonomic scope" value="Bacteria"/>
</dbReference>
<gene>
    <name evidence="3" type="ordered locus">CFU_2378</name>
</gene>
<feature type="domain" description="CHRD" evidence="2">
    <location>
        <begin position="48"/>
        <end position="160"/>
    </location>
</feature>